<dbReference type="Gene3D" id="3.30.700.10">
    <property type="entry name" value="Glycoprotein, Type 4 Pilin"/>
    <property type="match status" value="1"/>
</dbReference>
<comment type="subcellular location">
    <subcellularLocation>
        <location evidence="1">Cell inner membrane</location>
        <topology evidence="1">Single-pass membrane protein</topology>
    </subcellularLocation>
</comment>
<keyword evidence="7 11" id="KW-1133">Transmembrane helix</keyword>
<evidence type="ECO:0000256" key="11">
    <source>
        <dbReference type="SAM" id="Phobius"/>
    </source>
</evidence>
<organism evidence="13 14">
    <name type="scientific">Methylomicrobium album BG8</name>
    <dbReference type="NCBI Taxonomy" id="686340"/>
    <lineage>
        <taxon>Bacteria</taxon>
        <taxon>Pseudomonadati</taxon>
        <taxon>Pseudomonadota</taxon>
        <taxon>Gammaproteobacteria</taxon>
        <taxon>Methylococcales</taxon>
        <taxon>Methylococcaceae</taxon>
        <taxon>Methylomicrobium</taxon>
    </lineage>
</organism>
<sequence length="165" mass="18151">MTLFLPVSCVRSKGFTLLELLIVLVIIVLGFSVVALNMSSGSGTFEHKAAVRDVVSALRYARGQALMAHREMTVAFDLTDNTYKLSGREKTYKIPDSIAVTVVTAQSELTGEGQGNIRFFADGSSTGGRVVLDRGEVSKQIDINWLTGQLEVEDVTRDDRPRRRK</sequence>
<evidence type="ECO:0000313" key="14">
    <source>
        <dbReference type="Proteomes" id="UP000005090"/>
    </source>
</evidence>
<keyword evidence="3" id="KW-1003">Cell membrane</keyword>
<dbReference type="Pfam" id="PF07963">
    <property type="entry name" value="N_methyl"/>
    <property type="match status" value="1"/>
</dbReference>
<dbReference type="InterPro" id="IPR012902">
    <property type="entry name" value="N_methyl_site"/>
</dbReference>
<dbReference type="AlphaFoldDB" id="H8GIG5"/>
<keyword evidence="5" id="KW-0997">Cell inner membrane</keyword>
<dbReference type="EMBL" id="CM001475">
    <property type="protein sequence ID" value="EIC31477.1"/>
    <property type="molecule type" value="Genomic_DNA"/>
</dbReference>
<dbReference type="SUPFAM" id="SSF54523">
    <property type="entry name" value="Pili subunits"/>
    <property type="match status" value="1"/>
</dbReference>
<dbReference type="InterPro" id="IPR045584">
    <property type="entry name" value="Pilin-like"/>
</dbReference>
<evidence type="ECO:0000256" key="2">
    <source>
        <dbReference type="ARBA" id="ARBA00021549"/>
    </source>
</evidence>
<evidence type="ECO:0000259" key="12">
    <source>
        <dbReference type="Pfam" id="PF12019"/>
    </source>
</evidence>
<evidence type="ECO:0000256" key="9">
    <source>
        <dbReference type="ARBA" id="ARBA00025772"/>
    </source>
</evidence>
<dbReference type="NCBIfam" id="TIGR02532">
    <property type="entry name" value="IV_pilin_GFxxxE"/>
    <property type="match status" value="1"/>
</dbReference>
<keyword evidence="14" id="KW-1185">Reference proteome</keyword>
<dbReference type="GO" id="GO:0015628">
    <property type="term" value="P:protein secretion by the type II secretion system"/>
    <property type="evidence" value="ECO:0007669"/>
    <property type="project" value="InterPro"/>
</dbReference>
<dbReference type="STRING" id="686340.Metal_3835"/>
<dbReference type="RefSeq" id="WP_005374857.1">
    <property type="nucleotide sequence ID" value="NZ_CM001475.1"/>
</dbReference>
<dbReference type="eggNOG" id="COG4970">
    <property type="taxonomic scope" value="Bacteria"/>
</dbReference>
<feature type="domain" description="General secretion pathway GspH" evidence="12">
    <location>
        <begin position="50"/>
        <end position="146"/>
    </location>
</feature>
<evidence type="ECO:0000256" key="10">
    <source>
        <dbReference type="ARBA" id="ARBA00030775"/>
    </source>
</evidence>
<evidence type="ECO:0000256" key="6">
    <source>
        <dbReference type="ARBA" id="ARBA00022692"/>
    </source>
</evidence>
<comment type="similarity">
    <text evidence="9">Belongs to the GSP H family.</text>
</comment>
<evidence type="ECO:0000256" key="1">
    <source>
        <dbReference type="ARBA" id="ARBA00004377"/>
    </source>
</evidence>
<dbReference type="Pfam" id="PF12019">
    <property type="entry name" value="GspH"/>
    <property type="match status" value="1"/>
</dbReference>
<proteinExistence type="inferred from homology"/>
<keyword evidence="4" id="KW-0488">Methylation</keyword>
<dbReference type="Proteomes" id="UP000005090">
    <property type="component" value="Chromosome"/>
</dbReference>
<evidence type="ECO:0000256" key="4">
    <source>
        <dbReference type="ARBA" id="ARBA00022481"/>
    </source>
</evidence>
<evidence type="ECO:0000313" key="13">
    <source>
        <dbReference type="EMBL" id="EIC31477.1"/>
    </source>
</evidence>
<dbReference type="HOGENOM" id="CLU_123291_1_1_6"/>
<evidence type="ECO:0000256" key="3">
    <source>
        <dbReference type="ARBA" id="ARBA00022475"/>
    </source>
</evidence>
<dbReference type="PROSITE" id="PS00409">
    <property type="entry name" value="PROKAR_NTER_METHYL"/>
    <property type="match status" value="1"/>
</dbReference>
<name>H8GIG5_METAL</name>
<feature type="transmembrane region" description="Helical" evidence="11">
    <location>
        <begin position="20"/>
        <end position="38"/>
    </location>
</feature>
<accession>H8GIG5</accession>
<evidence type="ECO:0000256" key="5">
    <source>
        <dbReference type="ARBA" id="ARBA00022519"/>
    </source>
</evidence>
<gene>
    <name evidence="13" type="ORF">Metal_3835</name>
</gene>
<evidence type="ECO:0000256" key="7">
    <source>
        <dbReference type="ARBA" id="ARBA00022989"/>
    </source>
</evidence>
<keyword evidence="6 11" id="KW-0812">Transmembrane</keyword>
<keyword evidence="8 11" id="KW-0472">Membrane</keyword>
<dbReference type="GO" id="GO:0015627">
    <property type="term" value="C:type II protein secretion system complex"/>
    <property type="evidence" value="ECO:0007669"/>
    <property type="project" value="InterPro"/>
</dbReference>
<dbReference type="GO" id="GO:0005886">
    <property type="term" value="C:plasma membrane"/>
    <property type="evidence" value="ECO:0007669"/>
    <property type="project" value="UniProtKB-SubCell"/>
</dbReference>
<reference evidence="13 14" key="1">
    <citation type="journal article" date="2013" name="Genome Announc.">
        <title>Genome Sequence of the Obligate Gammaproteobacterial Methanotroph Methylomicrobium album Strain BG8.</title>
        <authorList>
            <person name="Kits K.D."/>
            <person name="Kalyuzhnaya M.G."/>
            <person name="Klotz M.G."/>
            <person name="Jetten M.S."/>
            <person name="Op den Camp H.J."/>
            <person name="Vuilleumier S."/>
            <person name="Bringel F."/>
            <person name="Dispirito A.A."/>
            <person name="Murrell J.C."/>
            <person name="Bruce D."/>
            <person name="Cheng J.F."/>
            <person name="Copeland A."/>
            <person name="Goodwin L."/>
            <person name="Hauser L."/>
            <person name="Lajus A."/>
            <person name="Land M.L."/>
            <person name="Lapidus A."/>
            <person name="Lucas S."/>
            <person name="Medigue C."/>
            <person name="Pitluck S."/>
            <person name="Woyke T."/>
            <person name="Zeytun A."/>
            <person name="Stein L.Y."/>
        </authorList>
    </citation>
    <scope>NUCLEOTIDE SEQUENCE [LARGE SCALE GENOMIC DNA]</scope>
    <source>
        <strain evidence="13 14">BG8</strain>
    </source>
</reference>
<dbReference type="InterPro" id="IPR022346">
    <property type="entry name" value="T2SS_GspH"/>
</dbReference>
<evidence type="ECO:0000256" key="8">
    <source>
        <dbReference type="ARBA" id="ARBA00023136"/>
    </source>
</evidence>
<protein>
    <recommendedName>
        <fullName evidence="2">Type II secretion system protein H</fullName>
    </recommendedName>
    <alternativeName>
        <fullName evidence="10">General secretion pathway protein H</fullName>
    </alternativeName>
</protein>